<dbReference type="AlphaFoldDB" id="A0AAV4Q681"/>
<gene>
    <name evidence="2" type="ORF">CEXT_777331</name>
</gene>
<organism evidence="2 3">
    <name type="scientific">Caerostris extrusa</name>
    <name type="common">Bark spider</name>
    <name type="synonym">Caerostris bankana</name>
    <dbReference type="NCBI Taxonomy" id="172846"/>
    <lineage>
        <taxon>Eukaryota</taxon>
        <taxon>Metazoa</taxon>
        <taxon>Ecdysozoa</taxon>
        <taxon>Arthropoda</taxon>
        <taxon>Chelicerata</taxon>
        <taxon>Arachnida</taxon>
        <taxon>Araneae</taxon>
        <taxon>Araneomorphae</taxon>
        <taxon>Entelegynae</taxon>
        <taxon>Araneoidea</taxon>
        <taxon>Araneidae</taxon>
        <taxon>Caerostris</taxon>
    </lineage>
</organism>
<comment type="caution">
    <text evidence="2">The sequence shown here is derived from an EMBL/GenBank/DDBJ whole genome shotgun (WGS) entry which is preliminary data.</text>
</comment>
<keyword evidence="3" id="KW-1185">Reference proteome</keyword>
<evidence type="ECO:0000313" key="2">
    <source>
        <dbReference type="EMBL" id="GIY03906.1"/>
    </source>
</evidence>
<dbReference type="EMBL" id="BPLR01005640">
    <property type="protein sequence ID" value="GIY03906.1"/>
    <property type="molecule type" value="Genomic_DNA"/>
</dbReference>
<accession>A0AAV4Q681</accession>
<feature type="region of interest" description="Disordered" evidence="1">
    <location>
        <begin position="73"/>
        <end position="110"/>
    </location>
</feature>
<protein>
    <submittedName>
        <fullName evidence="2">Uncharacterized protein</fullName>
    </submittedName>
</protein>
<evidence type="ECO:0000313" key="3">
    <source>
        <dbReference type="Proteomes" id="UP001054945"/>
    </source>
</evidence>
<evidence type="ECO:0000256" key="1">
    <source>
        <dbReference type="SAM" id="MobiDB-lite"/>
    </source>
</evidence>
<proteinExistence type="predicted"/>
<reference evidence="2 3" key="1">
    <citation type="submission" date="2021-06" db="EMBL/GenBank/DDBJ databases">
        <title>Caerostris extrusa draft genome.</title>
        <authorList>
            <person name="Kono N."/>
            <person name="Arakawa K."/>
        </authorList>
    </citation>
    <scope>NUCLEOTIDE SEQUENCE [LARGE SCALE GENOMIC DNA]</scope>
</reference>
<dbReference type="Proteomes" id="UP001054945">
    <property type="component" value="Unassembled WGS sequence"/>
</dbReference>
<name>A0AAV4Q681_CAEEX</name>
<sequence>MHQMSSSIFELESFSSRTVHLTSGLQRRAYTYWLGRISFTSLFQTPTEIPLLITDSKRLLKIPEGETLEVPALPQGIPLPTYESGSGRKAGTGSHHHRSATDYNWTAPWW</sequence>